<reference evidence="1 2" key="1">
    <citation type="submission" date="2020-04" db="EMBL/GenBank/DDBJ databases">
        <title>Usitatibacter rugosus gen. nov., sp. nov. and Usitatibacter palustris sp. nov., novel members of Usitatibacteraceae fam. nov. within the order Nitrosomonadales isolated from soil.</title>
        <authorList>
            <person name="Huber K.J."/>
            <person name="Neumann-Schaal M."/>
            <person name="Geppert A."/>
            <person name="Luckner M."/>
            <person name="Wanner G."/>
            <person name="Overmann J."/>
        </authorList>
    </citation>
    <scope>NUCLEOTIDE SEQUENCE [LARGE SCALE GENOMIC DNA]</scope>
    <source>
        <strain evidence="1 2">0125_3</strain>
    </source>
</reference>
<name>A0A6M4GZV3_9PROT</name>
<proteinExistence type="predicted"/>
<evidence type="ECO:0000313" key="2">
    <source>
        <dbReference type="Proteomes" id="UP000501534"/>
    </source>
</evidence>
<protein>
    <submittedName>
        <fullName evidence="1">Uncharacterized protein</fullName>
    </submittedName>
</protein>
<keyword evidence="2" id="KW-1185">Reference proteome</keyword>
<gene>
    <name evidence="1" type="ORF">DSM104443_03873</name>
</gene>
<accession>A0A6M4GZV3</accession>
<dbReference type="KEGG" id="uru:DSM104443_03873"/>
<organism evidence="1 2">
    <name type="scientific">Usitatibacter rugosus</name>
    <dbReference type="NCBI Taxonomy" id="2732067"/>
    <lineage>
        <taxon>Bacteria</taxon>
        <taxon>Pseudomonadati</taxon>
        <taxon>Pseudomonadota</taxon>
        <taxon>Betaproteobacteria</taxon>
        <taxon>Nitrosomonadales</taxon>
        <taxon>Usitatibacteraceae</taxon>
        <taxon>Usitatibacter</taxon>
    </lineage>
</organism>
<dbReference type="AlphaFoldDB" id="A0A6M4GZV3"/>
<evidence type="ECO:0000313" key="1">
    <source>
        <dbReference type="EMBL" id="QJR12780.1"/>
    </source>
</evidence>
<sequence>MALVATGWWGLSSLPDASSSSTHLKTVVAPAPLEVPVSAIPAGRNASSDPDAWSAMDSVSTAGSRFRDSKDLRAFFDRAKEVGGSAYLYYATKARGRCLNVILLGNMKTEQMMASGPEGQDTVRMAAWREWSAPCARFEGYAISQEEGNQLYQRLRDADEGPAAQFFKASVTSDQHKGLVRGALESGSPELADLVAPRIAYLAKDPPPRGATEAETKAYAKWVQAEQTSWKLAVCELGAYCGRGSETWIAACMATGECGEGNYRRPYRYFFYATVADLQAIAARRDAIVEAVRARDWAALGLAP</sequence>
<dbReference type="Proteomes" id="UP000501534">
    <property type="component" value="Chromosome"/>
</dbReference>
<dbReference type="EMBL" id="CP053069">
    <property type="protein sequence ID" value="QJR12780.1"/>
    <property type="molecule type" value="Genomic_DNA"/>
</dbReference>